<feature type="short sequence motif" description="HXTX 1" evidence="2">
    <location>
        <begin position="41"/>
        <end position="44"/>
    </location>
</feature>
<evidence type="ECO:0000256" key="2">
    <source>
        <dbReference type="HAMAP-Rule" id="MF_01940"/>
    </source>
</evidence>
<evidence type="ECO:0000313" key="4">
    <source>
        <dbReference type="EMBL" id="MDP5138831.1"/>
    </source>
</evidence>
<comment type="catalytic activity">
    <reaction evidence="2">
        <text>a 3'-end 2',3'-cyclophospho-ribonucleotide-RNA + H2O = a 3'-end 2'-phospho-ribonucleotide-RNA + H(+)</text>
        <dbReference type="Rhea" id="RHEA:11828"/>
        <dbReference type="Rhea" id="RHEA-COMP:10464"/>
        <dbReference type="Rhea" id="RHEA-COMP:17353"/>
        <dbReference type="ChEBI" id="CHEBI:15377"/>
        <dbReference type="ChEBI" id="CHEBI:15378"/>
        <dbReference type="ChEBI" id="CHEBI:83064"/>
        <dbReference type="ChEBI" id="CHEBI:173113"/>
        <dbReference type="EC" id="3.1.4.58"/>
    </reaction>
</comment>
<dbReference type="RefSeq" id="WP_305977919.1">
    <property type="nucleotide sequence ID" value="NZ_JAPJDZ010000330.1"/>
</dbReference>
<evidence type="ECO:0000313" key="5">
    <source>
        <dbReference type="Proteomes" id="UP001231109"/>
    </source>
</evidence>
<dbReference type="HAMAP" id="MF_01940">
    <property type="entry name" value="RNA_CPDase"/>
    <property type="match status" value="1"/>
</dbReference>
<name>A0ABT9I621_9GAMM</name>
<dbReference type="PANTHER" id="PTHR35561:SF1">
    <property type="entry name" value="RNA 2',3'-CYCLIC PHOSPHODIESTERASE"/>
    <property type="match status" value="1"/>
</dbReference>
<protein>
    <recommendedName>
        <fullName evidence="2">RNA 2',3'-cyclic phosphodiesterase</fullName>
        <shortName evidence="2">RNA 2',3'-CPDase</shortName>
        <ecNumber evidence="2">3.1.4.58</ecNumber>
    </recommendedName>
</protein>
<feature type="short sequence motif" description="HXTX 2" evidence="2">
    <location>
        <begin position="123"/>
        <end position="126"/>
    </location>
</feature>
<evidence type="ECO:0000256" key="1">
    <source>
        <dbReference type="ARBA" id="ARBA00022801"/>
    </source>
</evidence>
<reference evidence="4 5" key="1">
    <citation type="submission" date="2022-11" db="EMBL/GenBank/DDBJ databases">
        <title>Viruses from the air-sea interface of a natural surface slick.</title>
        <authorList>
            <person name="Rahlff J."/>
            <person name="Holmfeldt K."/>
        </authorList>
    </citation>
    <scope>NUCLEOTIDE SEQUENCE [LARGE SCALE GENOMIC DNA]</scope>
    <source>
        <strain evidence="4 5">SMS4</strain>
    </source>
</reference>
<dbReference type="Proteomes" id="UP001231109">
    <property type="component" value="Unassembled WGS sequence"/>
</dbReference>
<dbReference type="Gene3D" id="3.90.1140.10">
    <property type="entry name" value="Cyclic phosphodiesterase"/>
    <property type="match status" value="1"/>
</dbReference>
<gene>
    <name evidence="4" type="primary">thpR</name>
    <name evidence="4" type="ORF">ORJ04_23060</name>
</gene>
<dbReference type="NCBIfam" id="TIGR02258">
    <property type="entry name" value="2_5_ligase"/>
    <property type="match status" value="1"/>
</dbReference>
<evidence type="ECO:0000259" key="3">
    <source>
        <dbReference type="Pfam" id="PF02834"/>
    </source>
</evidence>
<comment type="caution">
    <text evidence="4">The sequence shown here is derived from an EMBL/GenBank/DDBJ whole genome shotgun (WGS) entry which is preliminary data.</text>
</comment>
<dbReference type="InterPro" id="IPR009097">
    <property type="entry name" value="Cyclic_Pdiesterase"/>
</dbReference>
<dbReference type="Pfam" id="PF02834">
    <property type="entry name" value="LigT_PEase"/>
    <property type="match status" value="1"/>
</dbReference>
<dbReference type="InterPro" id="IPR014051">
    <property type="entry name" value="Phosphoesterase_HXTX"/>
</dbReference>
<accession>A0ABT9I621</accession>
<dbReference type="EC" id="3.1.4.58" evidence="2"/>
<organism evidence="4 5">
    <name type="scientific">Rheinheimera baltica</name>
    <dbReference type="NCBI Taxonomy" id="67576"/>
    <lineage>
        <taxon>Bacteria</taxon>
        <taxon>Pseudomonadati</taxon>
        <taxon>Pseudomonadota</taxon>
        <taxon>Gammaproteobacteria</taxon>
        <taxon>Chromatiales</taxon>
        <taxon>Chromatiaceae</taxon>
        <taxon>Rheinheimera</taxon>
    </lineage>
</organism>
<feature type="domain" description="Phosphoesterase HXTX" evidence="3">
    <location>
        <begin position="12"/>
        <end position="81"/>
    </location>
</feature>
<feature type="active site" description="Proton acceptor" evidence="2">
    <location>
        <position position="123"/>
    </location>
</feature>
<comment type="function">
    <text evidence="2">Hydrolyzes RNA 2',3'-cyclic phosphodiester to an RNA 2'-phosphomonoester.</text>
</comment>
<keyword evidence="5" id="KW-1185">Reference proteome</keyword>
<proteinExistence type="inferred from homology"/>
<dbReference type="PANTHER" id="PTHR35561">
    <property type="entry name" value="RNA 2',3'-CYCLIC PHOSPHODIESTERASE"/>
    <property type="match status" value="1"/>
</dbReference>
<comment type="similarity">
    <text evidence="2">Belongs to the 2H phosphoesterase superfamily. ThpR family.</text>
</comment>
<dbReference type="InterPro" id="IPR004175">
    <property type="entry name" value="RNA_CPDase"/>
</dbReference>
<keyword evidence="1 2" id="KW-0378">Hydrolase</keyword>
<feature type="active site" description="Proton donor" evidence="2">
    <location>
        <position position="41"/>
    </location>
</feature>
<sequence>MQRLFFSLKFSNAQQQQLLPYQAQALTLCDNARAVDTDNLHLTLFFLGQVGTVQLQQLVSAAQSIKLPVFNLCLDYLACFTKAKILYLAPSNIPAELLSLQQILATRCQTIGFIDIHPKYRPHITLARHGLTESVIQVTPLCLRVVEFALYCSENIDGKVRYRPLHIFQLQ</sequence>
<dbReference type="EMBL" id="JAPJDZ010000330">
    <property type="protein sequence ID" value="MDP5138831.1"/>
    <property type="molecule type" value="Genomic_DNA"/>
</dbReference>
<dbReference type="SUPFAM" id="SSF55144">
    <property type="entry name" value="LigT-like"/>
    <property type="match status" value="1"/>
</dbReference>